<dbReference type="SMART" id="SM00507">
    <property type="entry name" value="HNHc"/>
    <property type="match status" value="1"/>
</dbReference>
<name>A0A173W5V3_9FIRM</name>
<dbReference type="GO" id="GO:0008270">
    <property type="term" value="F:zinc ion binding"/>
    <property type="evidence" value="ECO:0007669"/>
    <property type="project" value="InterPro"/>
</dbReference>
<dbReference type="PANTHER" id="PTHR41286">
    <property type="entry name" value="HNH NUCLEASE YAJD-RELATED"/>
    <property type="match status" value="1"/>
</dbReference>
<keyword evidence="1" id="KW-0540">Nuclease</keyword>
<dbReference type="AlphaFoldDB" id="A0A173W5V3"/>
<organism evidence="6 7">
    <name type="scientific">Dorea longicatena</name>
    <dbReference type="NCBI Taxonomy" id="88431"/>
    <lineage>
        <taxon>Bacteria</taxon>
        <taxon>Bacillati</taxon>
        <taxon>Bacillota</taxon>
        <taxon>Clostridia</taxon>
        <taxon>Lachnospirales</taxon>
        <taxon>Lachnospiraceae</taxon>
        <taxon>Dorea</taxon>
    </lineage>
</organism>
<dbReference type="InterPro" id="IPR002711">
    <property type="entry name" value="HNH"/>
</dbReference>
<dbReference type="InterPro" id="IPR003615">
    <property type="entry name" value="HNH_nuc"/>
</dbReference>
<proteinExistence type="inferred from homology"/>
<dbReference type="GO" id="GO:0003676">
    <property type="term" value="F:nucleic acid binding"/>
    <property type="evidence" value="ECO:0007669"/>
    <property type="project" value="InterPro"/>
</dbReference>
<evidence type="ECO:0000313" key="7">
    <source>
        <dbReference type="Proteomes" id="UP000095439"/>
    </source>
</evidence>
<evidence type="ECO:0000256" key="2">
    <source>
        <dbReference type="ARBA" id="ARBA00022801"/>
    </source>
</evidence>
<dbReference type="GO" id="GO:0016787">
    <property type="term" value="F:hydrolase activity"/>
    <property type="evidence" value="ECO:0007669"/>
    <property type="project" value="UniProtKB-KW"/>
</dbReference>
<dbReference type="GO" id="GO:0005829">
    <property type="term" value="C:cytosol"/>
    <property type="evidence" value="ECO:0007669"/>
    <property type="project" value="TreeGrafter"/>
</dbReference>
<gene>
    <name evidence="6" type="ORF">ERS852423_00064</name>
</gene>
<protein>
    <recommendedName>
        <fullName evidence="4">Putative HNH nuclease YajD</fullName>
    </recommendedName>
</protein>
<evidence type="ECO:0000256" key="3">
    <source>
        <dbReference type="ARBA" id="ARBA00038412"/>
    </source>
</evidence>
<dbReference type="PANTHER" id="PTHR41286:SF1">
    <property type="entry name" value="HNH NUCLEASE YAJD-RELATED"/>
    <property type="match status" value="1"/>
</dbReference>
<dbReference type="Pfam" id="PF01844">
    <property type="entry name" value="HNH"/>
    <property type="match status" value="1"/>
</dbReference>
<keyword evidence="2" id="KW-0378">Hydrolase</keyword>
<reference evidence="6 7" key="1">
    <citation type="submission" date="2015-09" db="EMBL/GenBank/DDBJ databases">
        <authorList>
            <consortium name="Pathogen Informatics"/>
        </authorList>
    </citation>
    <scope>NUCLEOTIDE SEQUENCE [LARGE SCALE GENOMIC DNA]</scope>
    <source>
        <strain evidence="6 7">2789STDY5608866</strain>
    </source>
</reference>
<sequence>MKPCCHPDCPKLTEGRYCEEHEALHRGERKSASGRGYNSKWQRARKRFLKEHPLCCKCEEEGKYVRATIVDHIKPHRGDPILFWDEENWQPLCKHHHDVKTMTEDRYQEYRY</sequence>
<dbReference type="GO" id="GO:0004519">
    <property type="term" value="F:endonuclease activity"/>
    <property type="evidence" value="ECO:0007669"/>
    <property type="project" value="InterPro"/>
</dbReference>
<dbReference type="CDD" id="cd00085">
    <property type="entry name" value="HNHc"/>
    <property type="match status" value="1"/>
</dbReference>
<comment type="similarity">
    <text evidence="3">Belongs to the HNH nuclease family.</text>
</comment>
<evidence type="ECO:0000259" key="5">
    <source>
        <dbReference type="SMART" id="SM00507"/>
    </source>
</evidence>
<evidence type="ECO:0000256" key="1">
    <source>
        <dbReference type="ARBA" id="ARBA00022722"/>
    </source>
</evidence>
<evidence type="ECO:0000313" key="6">
    <source>
        <dbReference type="EMBL" id="CUN34862.1"/>
    </source>
</evidence>
<feature type="domain" description="HNH nuclease" evidence="5">
    <location>
        <begin position="43"/>
        <end position="98"/>
    </location>
</feature>
<dbReference type="EMBL" id="CYYY01000001">
    <property type="protein sequence ID" value="CUN34862.1"/>
    <property type="molecule type" value="Genomic_DNA"/>
</dbReference>
<accession>A0A173W5V3</accession>
<dbReference type="Proteomes" id="UP000095439">
    <property type="component" value="Unassembled WGS sequence"/>
</dbReference>
<evidence type="ECO:0000256" key="4">
    <source>
        <dbReference type="ARBA" id="ARBA00040194"/>
    </source>
</evidence>